<dbReference type="CDD" id="cd11296">
    <property type="entry name" value="O-FucT_like"/>
    <property type="match status" value="1"/>
</dbReference>
<gene>
    <name evidence="6" type="ORF">TRAPUB_931</name>
</gene>
<feature type="compositionally biased region" description="Low complexity" evidence="4">
    <location>
        <begin position="21"/>
        <end position="39"/>
    </location>
</feature>
<dbReference type="InterPro" id="IPR019378">
    <property type="entry name" value="GDP-Fuc_O-FucTrfase"/>
</dbReference>
<reference evidence="6 7" key="1">
    <citation type="submission" date="2016-10" db="EMBL/GenBank/DDBJ databases">
        <title>Genome sequence of the basidiomycete white-rot fungus Trametes pubescens.</title>
        <authorList>
            <person name="Makela M.R."/>
            <person name="Granchi Z."/>
            <person name="Peng M."/>
            <person name="De Vries R.P."/>
            <person name="Grigoriev I."/>
            <person name="Riley R."/>
            <person name="Hilden K."/>
        </authorList>
    </citation>
    <scope>NUCLEOTIDE SEQUENCE [LARGE SCALE GENOMIC DNA]</scope>
    <source>
        <strain evidence="6 7">FBCC735</strain>
    </source>
</reference>
<keyword evidence="3" id="KW-0119">Carbohydrate metabolism</keyword>
<dbReference type="STRING" id="154538.A0A1M2VKP0"/>
<dbReference type="OMA" id="DYLYYAC"/>
<organism evidence="6 7">
    <name type="scientific">Trametes pubescens</name>
    <name type="common">White-rot fungus</name>
    <dbReference type="NCBI Taxonomy" id="154538"/>
    <lineage>
        <taxon>Eukaryota</taxon>
        <taxon>Fungi</taxon>
        <taxon>Dikarya</taxon>
        <taxon>Basidiomycota</taxon>
        <taxon>Agaricomycotina</taxon>
        <taxon>Agaricomycetes</taxon>
        <taxon>Polyporales</taxon>
        <taxon>Polyporaceae</taxon>
        <taxon>Trametes</taxon>
    </lineage>
</organism>
<feature type="transmembrane region" description="Helical" evidence="5">
    <location>
        <begin position="53"/>
        <end position="71"/>
    </location>
</feature>
<dbReference type="OrthoDB" id="423313at2759"/>
<keyword evidence="2" id="KW-0294">Fucose metabolism</keyword>
<feature type="compositionally biased region" description="Acidic residues" evidence="4">
    <location>
        <begin position="111"/>
        <end position="123"/>
    </location>
</feature>
<feature type="compositionally biased region" description="Low complexity" evidence="4">
    <location>
        <begin position="93"/>
        <end position="105"/>
    </location>
</feature>
<proteinExistence type="predicted"/>
<dbReference type="AlphaFoldDB" id="A0A1M2VKP0"/>
<dbReference type="Gene3D" id="3.40.50.11350">
    <property type="match status" value="1"/>
</dbReference>
<feature type="region of interest" description="Disordered" evidence="4">
    <location>
        <begin position="1"/>
        <end position="39"/>
    </location>
</feature>
<keyword evidence="5" id="KW-0812">Transmembrane</keyword>
<sequence>MPVSGKPAAAFTHGRSQSSMPLLPYADSSPPSSPGSRSFNPRYMPYFAHKRRLVVTACLSLAVIALVSLSFTNLATREGSLAVPVSEHSQPSLDVDVSLPVSHDPPSSPVEESEPLEEEEEAPEFSPLVLGAPTQSFRDNLRNDTKYITSWISAGWTNDIMTYANLIYLGSLTDRVPVVGMFTPSHIGGDVPPIMFGEVFDVPRFNEESGIQIVEWYEVKDPASQVVDDLGCWNVWEAVQFNEHHPRGSVVPEQWLKLDISYTKAPNWIKQIPDYPHDLCSTFWSLARLSFPEERAKNIGNPLPSPVHNVTLDPDEHMLCFDYLYYACAQQSTDLEHDYAPTWRNVLRHLHWTERIETVAGLFVRQVFDLPPEAEVPPYIAIHVRHGDFANWCWAAEKPEDCFAPLPVIARRVREVQEELLQRKGLDIPMTRVIITSDEKDPAWWEEVRALGWRTLDHEAAGTAEAFGRWYPVILDAAIQSGAHGFVGTDRSTYSIVSRRRVESWHDGATRMVLWGYKGADDH</sequence>
<protein>
    <submittedName>
        <fullName evidence="6">Uncharacterized protein</fullName>
    </submittedName>
</protein>
<evidence type="ECO:0000313" key="7">
    <source>
        <dbReference type="Proteomes" id="UP000184267"/>
    </source>
</evidence>
<name>A0A1M2VKP0_TRAPU</name>
<evidence type="ECO:0000256" key="5">
    <source>
        <dbReference type="SAM" id="Phobius"/>
    </source>
</evidence>
<evidence type="ECO:0000256" key="1">
    <source>
        <dbReference type="ARBA" id="ARBA00022679"/>
    </source>
</evidence>
<keyword evidence="7" id="KW-1185">Reference proteome</keyword>
<dbReference type="Proteomes" id="UP000184267">
    <property type="component" value="Unassembled WGS sequence"/>
</dbReference>
<accession>A0A1M2VKP0</accession>
<comment type="caution">
    <text evidence="6">The sequence shown here is derived from an EMBL/GenBank/DDBJ whole genome shotgun (WGS) entry which is preliminary data.</text>
</comment>
<keyword evidence="5" id="KW-1133">Transmembrane helix</keyword>
<dbReference type="Pfam" id="PF10250">
    <property type="entry name" value="O-FucT"/>
    <property type="match status" value="1"/>
</dbReference>
<evidence type="ECO:0000313" key="6">
    <source>
        <dbReference type="EMBL" id="OJT08169.1"/>
    </source>
</evidence>
<dbReference type="GO" id="GO:0006004">
    <property type="term" value="P:fucose metabolic process"/>
    <property type="evidence" value="ECO:0007669"/>
    <property type="project" value="UniProtKB-KW"/>
</dbReference>
<dbReference type="GO" id="GO:0016740">
    <property type="term" value="F:transferase activity"/>
    <property type="evidence" value="ECO:0007669"/>
    <property type="project" value="UniProtKB-KW"/>
</dbReference>
<evidence type="ECO:0000256" key="4">
    <source>
        <dbReference type="SAM" id="MobiDB-lite"/>
    </source>
</evidence>
<evidence type="ECO:0000256" key="3">
    <source>
        <dbReference type="ARBA" id="ARBA00023277"/>
    </source>
</evidence>
<feature type="region of interest" description="Disordered" evidence="4">
    <location>
        <begin position="93"/>
        <end position="128"/>
    </location>
</feature>
<evidence type="ECO:0000256" key="2">
    <source>
        <dbReference type="ARBA" id="ARBA00023253"/>
    </source>
</evidence>
<dbReference type="EMBL" id="MNAD01001078">
    <property type="protein sequence ID" value="OJT08169.1"/>
    <property type="molecule type" value="Genomic_DNA"/>
</dbReference>
<keyword evidence="1" id="KW-0808">Transferase</keyword>
<keyword evidence="5" id="KW-0472">Membrane</keyword>